<keyword evidence="4" id="KW-0949">S-adenosyl-L-methionine</keyword>
<dbReference type="InterPro" id="IPR007757">
    <property type="entry name" value="MT-A70-like"/>
</dbReference>
<dbReference type="PROSITE" id="PS51143">
    <property type="entry name" value="MT_A70"/>
    <property type="match status" value="1"/>
</dbReference>
<dbReference type="EMBL" id="CASHTH010001710">
    <property type="protein sequence ID" value="CAI8018746.1"/>
    <property type="molecule type" value="Genomic_DNA"/>
</dbReference>
<sequence>MGTEIYELLNTKSVMEQRQLEKFQSAGGSQLQEFCSHKTRDSCRRARGTHRACGKLHFRKIIQQHTDENLGDCSFLNTCFHTDTCKFVHYEIDTQREVDTSSQRQSNKNKPSSGVVSSHKLIPAQWVNCDIRILDMSCLGKFSVIMADPPWDIHMELPYGTMGDDEMRQLNVPALQDDGYIFLWVTGRAMELARECLTLWGYERVDELIWVKTNQLQRLIRTGRTGHWLNHGKEHCLVGVKGNLPVNRGIDVDVVVAEVRETSRKPDEVYGIIERLSPGTLKVELFGREHNCQPNWLTVGNQLQGVHLVEEDRAEKFLARYPNGEQDLFARKIVPSPAPLLPPR</sequence>
<dbReference type="GO" id="GO:0036396">
    <property type="term" value="C:RNA N6-methyladenosine methyltransferase complex"/>
    <property type="evidence" value="ECO:0007669"/>
    <property type="project" value="TreeGrafter"/>
</dbReference>
<dbReference type="InterPro" id="IPR029063">
    <property type="entry name" value="SAM-dependent_MTases_sf"/>
</dbReference>
<accession>A0AA35WIV3</accession>
<dbReference type="Proteomes" id="UP001174909">
    <property type="component" value="Unassembled WGS sequence"/>
</dbReference>
<evidence type="ECO:0000256" key="1">
    <source>
        <dbReference type="ARBA" id="ARBA00012160"/>
    </source>
</evidence>
<gene>
    <name evidence="7" type="ORF">GBAR_LOCUS11356</name>
</gene>
<dbReference type="GO" id="GO:0001734">
    <property type="term" value="F:mRNA m(6)A methyltransferase activity"/>
    <property type="evidence" value="ECO:0007669"/>
    <property type="project" value="UniProtKB-EC"/>
</dbReference>
<evidence type="ECO:0000256" key="3">
    <source>
        <dbReference type="ARBA" id="ARBA00022679"/>
    </source>
</evidence>
<evidence type="ECO:0000313" key="8">
    <source>
        <dbReference type="Proteomes" id="UP001174909"/>
    </source>
</evidence>
<evidence type="ECO:0000313" key="7">
    <source>
        <dbReference type="EMBL" id="CAI8018746.1"/>
    </source>
</evidence>
<evidence type="ECO:0000256" key="4">
    <source>
        <dbReference type="ARBA" id="ARBA00022691"/>
    </source>
</evidence>
<keyword evidence="2" id="KW-0489">Methyltransferase</keyword>
<evidence type="ECO:0000256" key="6">
    <source>
        <dbReference type="PROSITE-ProRule" id="PRU00489"/>
    </source>
</evidence>
<keyword evidence="8" id="KW-1185">Reference proteome</keyword>
<comment type="caution">
    <text evidence="7">The sequence shown here is derived from an EMBL/GenBank/DDBJ whole genome shotgun (WGS) entry which is preliminary data.</text>
</comment>
<evidence type="ECO:0000256" key="2">
    <source>
        <dbReference type="ARBA" id="ARBA00022603"/>
    </source>
</evidence>
<dbReference type="Pfam" id="PF05063">
    <property type="entry name" value="MT-A70"/>
    <property type="match status" value="1"/>
</dbReference>
<dbReference type="AlphaFoldDB" id="A0AA35WIV3"/>
<comment type="similarity">
    <text evidence="6">Belongs to the MT-A70-like family.</text>
</comment>
<organism evidence="7 8">
    <name type="scientific">Geodia barretti</name>
    <name type="common">Barrett's horny sponge</name>
    <dbReference type="NCBI Taxonomy" id="519541"/>
    <lineage>
        <taxon>Eukaryota</taxon>
        <taxon>Metazoa</taxon>
        <taxon>Porifera</taxon>
        <taxon>Demospongiae</taxon>
        <taxon>Heteroscleromorpha</taxon>
        <taxon>Tetractinellida</taxon>
        <taxon>Astrophorina</taxon>
        <taxon>Geodiidae</taxon>
        <taxon>Geodia</taxon>
    </lineage>
</organism>
<dbReference type="GO" id="GO:0032259">
    <property type="term" value="P:methylation"/>
    <property type="evidence" value="ECO:0007669"/>
    <property type="project" value="UniProtKB-KW"/>
</dbReference>
<keyword evidence="3" id="KW-0808">Transferase</keyword>
<dbReference type="GO" id="GO:0005634">
    <property type="term" value="C:nucleus"/>
    <property type="evidence" value="ECO:0007669"/>
    <property type="project" value="TreeGrafter"/>
</dbReference>
<reference evidence="7" key="1">
    <citation type="submission" date="2023-03" db="EMBL/GenBank/DDBJ databases">
        <authorList>
            <person name="Steffen K."/>
            <person name="Cardenas P."/>
        </authorList>
    </citation>
    <scope>NUCLEOTIDE SEQUENCE</scope>
</reference>
<dbReference type="EC" id="2.1.1.348" evidence="1"/>
<comment type="catalytic activity">
    <reaction evidence="5">
        <text>an adenosine in mRNA + S-adenosyl-L-methionine = an N(6)-methyladenosine in mRNA + S-adenosyl-L-homocysteine + H(+)</text>
        <dbReference type="Rhea" id="RHEA:55584"/>
        <dbReference type="Rhea" id="RHEA-COMP:12414"/>
        <dbReference type="Rhea" id="RHEA-COMP:12417"/>
        <dbReference type="ChEBI" id="CHEBI:15378"/>
        <dbReference type="ChEBI" id="CHEBI:57856"/>
        <dbReference type="ChEBI" id="CHEBI:59789"/>
        <dbReference type="ChEBI" id="CHEBI:74411"/>
        <dbReference type="ChEBI" id="CHEBI:74449"/>
        <dbReference type="EC" id="2.1.1.348"/>
    </reaction>
</comment>
<name>A0AA35WIV3_GEOBA</name>
<evidence type="ECO:0000256" key="5">
    <source>
        <dbReference type="ARBA" id="ARBA00048957"/>
    </source>
</evidence>
<proteinExistence type="inferred from homology"/>
<dbReference type="SUPFAM" id="SSF53335">
    <property type="entry name" value="S-adenosyl-L-methionine-dependent methyltransferases"/>
    <property type="match status" value="1"/>
</dbReference>
<dbReference type="PANTHER" id="PTHR12829">
    <property type="entry name" value="N6-ADENOSINE-METHYLTRANSFERASE"/>
    <property type="match status" value="1"/>
</dbReference>
<protein>
    <recommendedName>
        <fullName evidence="1">mRNA m(6)A methyltransferase</fullName>
        <ecNumber evidence="1">2.1.1.348</ecNumber>
    </recommendedName>
</protein>
<dbReference type="PANTHER" id="PTHR12829:SF7">
    <property type="entry name" value="N6-ADENOSINE-METHYLTRANSFERASE CATALYTIC SUBUNIT"/>
    <property type="match status" value="1"/>
</dbReference>